<evidence type="ECO:0000256" key="3">
    <source>
        <dbReference type="ARBA" id="ARBA00022989"/>
    </source>
</evidence>
<dbReference type="InterPro" id="IPR003689">
    <property type="entry name" value="ZIP"/>
</dbReference>
<sequence>MLRFLLPKNTSPKMLLLWVLLATVTGGLIAVLVASWLAYKVFAHYLHHMVSLSVGVLLSVALLHLLPEAFESGVADAHVLFGLMLASLIGFFVLEKIALLRHSHHHEGDGHHHHHGHDRHEAGRGGVLILVGSSLHNLCDGVLVAAAFLTDPLLGVLTAASIIVHEVPHKLGDFVVLLNAGLARRRAFALILFTSLCSAVGGIIGYFVLQQAQDWVPYVLVVAASSFLYISVADLMPQMHERVSLADAVPQLLLVGVGVVLIYSVTTLMHHGHEHEAGAGHGAVRAEHTHTH</sequence>
<evidence type="ECO:0000256" key="2">
    <source>
        <dbReference type="ARBA" id="ARBA00022692"/>
    </source>
</evidence>
<evidence type="ECO:0000256" key="4">
    <source>
        <dbReference type="ARBA" id="ARBA00023136"/>
    </source>
</evidence>
<evidence type="ECO:0000313" key="6">
    <source>
        <dbReference type="EMBL" id="CAB3861360.1"/>
    </source>
</evidence>
<dbReference type="Pfam" id="PF02535">
    <property type="entry name" value="Zip"/>
    <property type="match status" value="1"/>
</dbReference>
<dbReference type="PANTHER" id="PTHR12191">
    <property type="entry name" value="SOLUTE CARRIER FAMILY 39"/>
    <property type="match status" value="1"/>
</dbReference>
<gene>
    <name evidence="6" type="primary">zupT_2</name>
    <name evidence="6" type="ORF">LMG26788_02285</name>
</gene>
<feature type="transmembrane region" description="Helical" evidence="5">
    <location>
        <begin position="215"/>
        <end position="236"/>
    </location>
</feature>
<feature type="transmembrane region" description="Helical" evidence="5">
    <location>
        <begin position="187"/>
        <end position="209"/>
    </location>
</feature>
<feature type="transmembrane region" description="Helical" evidence="5">
    <location>
        <begin position="45"/>
        <end position="65"/>
    </location>
</feature>
<keyword evidence="4 5" id="KW-0472">Membrane</keyword>
<feature type="transmembrane region" description="Helical" evidence="5">
    <location>
        <begin position="15"/>
        <end position="38"/>
    </location>
</feature>
<evidence type="ECO:0000256" key="1">
    <source>
        <dbReference type="ARBA" id="ARBA00004141"/>
    </source>
</evidence>
<dbReference type="PANTHER" id="PTHR12191:SF31">
    <property type="entry name" value="IP18018P"/>
    <property type="match status" value="1"/>
</dbReference>
<dbReference type="GO" id="GO:0005385">
    <property type="term" value="F:zinc ion transmembrane transporter activity"/>
    <property type="evidence" value="ECO:0007669"/>
    <property type="project" value="TreeGrafter"/>
</dbReference>
<comment type="subcellular location">
    <subcellularLocation>
        <location evidence="1">Membrane</location>
        <topology evidence="1">Multi-pass membrane protein</topology>
    </subcellularLocation>
</comment>
<keyword evidence="3 5" id="KW-1133">Transmembrane helix</keyword>
<dbReference type="GO" id="GO:0030003">
    <property type="term" value="P:intracellular monoatomic cation homeostasis"/>
    <property type="evidence" value="ECO:0007669"/>
    <property type="project" value="TreeGrafter"/>
</dbReference>
<evidence type="ECO:0000256" key="5">
    <source>
        <dbReference type="SAM" id="Phobius"/>
    </source>
</evidence>
<keyword evidence="7" id="KW-1185">Reference proteome</keyword>
<dbReference type="AlphaFoldDB" id="A0A6S7CRU1"/>
<accession>A0A6S7CRU1</accession>
<evidence type="ECO:0000313" key="7">
    <source>
        <dbReference type="Proteomes" id="UP000494203"/>
    </source>
</evidence>
<dbReference type="GO" id="GO:0140410">
    <property type="term" value="F:monoatomic cation:bicarbonate symporter activity"/>
    <property type="evidence" value="ECO:0007669"/>
    <property type="project" value="TreeGrafter"/>
</dbReference>
<dbReference type="Proteomes" id="UP000494203">
    <property type="component" value="Unassembled WGS sequence"/>
</dbReference>
<keyword evidence="2 5" id="KW-0812">Transmembrane</keyword>
<dbReference type="GO" id="GO:0071578">
    <property type="term" value="P:zinc ion import across plasma membrane"/>
    <property type="evidence" value="ECO:0007669"/>
    <property type="project" value="TreeGrafter"/>
</dbReference>
<dbReference type="EMBL" id="CADIKZ010000005">
    <property type="protein sequence ID" value="CAB3861360.1"/>
    <property type="molecule type" value="Genomic_DNA"/>
</dbReference>
<feature type="transmembrane region" description="Helical" evidence="5">
    <location>
        <begin position="248"/>
        <end position="266"/>
    </location>
</feature>
<proteinExistence type="predicted"/>
<reference evidence="6 7" key="1">
    <citation type="submission" date="2020-04" db="EMBL/GenBank/DDBJ databases">
        <authorList>
            <person name="De Canck E."/>
        </authorList>
    </citation>
    <scope>NUCLEOTIDE SEQUENCE [LARGE SCALE GENOMIC DNA]</scope>
    <source>
        <strain evidence="6 7">LMG 26788</strain>
    </source>
</reference>
<protein>
    <submittedName>
        <fullName evidence="6">Zinc transporter ZupT</fullName>
    </submittedName>
</protein>
<name>A0A6S7CRU1_9BURK</name>
<organism evidence="6 7">
    <name type="scientific">Achromobacter pulmonis</name>
    <dbReference type="NCBI Taxonomy" id="1389932"/>
    <lineage>
        <taxon>Bacteria</taxon>
        <taxon>Pseudomonadati</taxon>
        <taxon>Pseudomonadota</taxon>
        <taxon>Betaproteobacteria</taxon>
        <taxon>Burkholderiales</taxon>
        <taxon>Alcaligenaceae</taxon>
        <taxon>Achromobacter</taxon>
    </lineage>
</organism>
<feature type="transmembrane region" description="Helical" evidence="5">
    <location>
        <begin position="77"/>
        <end position="94"/>
    </location>
</feature>
<dbReference type="GO" id="GO:0005886">
    <property type="term" value="C:plasma membrane"/>
    <property type="evidence" value="ECO:0007669"/>
    <property type="project" value="TreeGrafter"/>
</dbReference>
<dbReference type="InterPro" id="IPR050799">
    <property type="entry name" value="ZIP_Transporter"/>
</dbReference>